<proteinExistence type="predicted"/>
<protein>
    <submittedName>
        <fullName evidence="2">Uncharacterized protein</fullName>
    </submittedName>
</protein>
<dbReference type="EMBL" id="BARV01000464">
    <property type="protein sequence ID" value="GAH98746.1"/>
    <property type="molecule type" value="Genomic_DNA"/>
</dbReference>
<keyword evidence="1" id="KW-1133">Transmembrane helix</keyword>
<evidence type="ECO:0000256" key="1">
    <source>
        <dbReference type="SAM" id="Phobius"/>
    </source>
</evidence>
<feature type="transmembrane region" description="Helical" evidence="1">
    <location>
        <begin position="54"/>
        <end position="76"/>
    </location>
</feature>
<keyword evidence="1" id="KW-0472">Membrane</keyword>
<dbReference type="AlphaFoldDB" id="X1JVG7"/>
<sequence>MKKLVLKLAGLGGVLVGLLGLAGKVGAYNLVEVNATSVDYVLAYVGDLFTDLSVFVWLAIGIPLGFWVISKVIGLIRGRTR</sequence>
<accession>X1JVG7</accession>
<keyword evidence="1" id="KW-0812">Transmembrane</keyword>
<reference evidence="2" key="1">
    <citation type="journal article" date="2014" name="Front. Microbiol.">
        <title>High frequency of phylogenetically diverse reductive dehalogenase-homologous genes in deep subseafloor sedimentary metagenomes.</title>
        <authorList>
            <person name="Kawai M."/>
            <person name="Futagami T."/>
            <person name="Toyoda A."/>
            <person name="Takaki Y."/>
            <person name="Nishi S."/>
            <person name="Hori S."/>
            <person name="Arai W."/>
            <person name="Tsubouchi T."/>
            <person name="Morono Y."/>
            <person name="Uchiyama I."/>
            <person name="Ito T."/>
            <person name="Fujiyama A."/>
            <person name="Inagaki F."/>
            <person name="Takami H."/>
        </authorList>
    </citation>
    <scope>NUCLEOTIDE SEQUENCE</scope>
    <source>
        <strain evidence="2">Expedition CK06-06</strain>
    </source>
</reference>
<name>X1JVG7_9ZZZZ</name>
<organism evidence="2">
    <name type="scientific">marine sediment metagenome</name>
    <dbReference type="NCBI Taxonomy" id="412755"/>
    <lineage>
        <taxon>unclassified sequences</taxon>
        <taxon>metagenomes</taxon>
        <taxon>ecological metagenomes</taxon>
    </lineage>
</organism>
<evidence type="ECO:0000313" key="2">
    <source>
        <dbReference type="EMBL" id="GAH98746.1"/>
    </source>
</evidence>
<comment type="caution">
    <text evidence="2">The sequence shown here is derived from an EMBL/GenBank/DDBJ whole genome shotgun (WGS) entry which is preliminary data.</text>
</comment>
<gene>
    <name evidence="2" type="ORF">S06H3_01762</name>
</gene>